<dbReference type="Pfam" id="PF12158">
    <property type="entry name" value="DUF3592"/>
    <property type="match status" value="1"/>
</dbReference>
<feature type="transmembrane region" description="Helical" evidence="1">
    <location>
        <begin position="153"/>
        <end position="171"/>
    </location>
</feature>
<dbReference type="InterPro" id="IPR021994">
    <property type="entry name" value="DUF3592"/>
</dbReference>
<keyword evidence="1" id="KW-0812">Transmembrane</keyword>
<name>A0ABR7IS25_9CLOT</name>
<evidence type="ECO:0000259" key="2">
    <source>
        <dbReference type="Pfam" id="PF12158"/>
    </source>
</evidence>
<keyword evidence="1" id="KW-1133">Transmembrane helix</keyword>
<comment type="caution">
    <text evidence="3">The sequence shown here is derived from an EMBL/GenBank/DDBJ whole genome shotgun (WGS) entry which is preliminary data.</text>
</comment>
<evidence type="ECO:0000313" key="4">
    <source>
        <dbReference type="Proteomes" id="UP000649151"/>
    </source>
</evidence>
<sequence length="220" mass="24790">MDKKVKIPASIFLFIVILCGMLLLFFGIKNTIQLNQTSNHYHSTEGYFVDYTLYSEGGYDAVRHKHTNDTYQLIYQYTVNGQDYTVATDYGSGVIPEIGSTKQIKYDPNAPENAIIGGTNSDNAMIFIGFLFVAIPLFMFLVMIGVSGRFIRIWAGMILLIVGYGALSIMAGSFSPVKIIEFFFFSFTLFLFIPILLIVVGVFILIVNLFFDKVEIQEEK</sequence>
<feature type="transmembrane region" description="Helical" evidence="1">
    <location>
        <begin position="7"/>
        <end position="28"/>
    </location>
</feature>
<gene>
    <name evidence="3" type="ORF">H8Z77_07725</name>
</gene>
<evidence type="ECO:0000313" key="3">
    <source>
        <dbReference type="EMBL" id="MBC5787903.1"/>
    </source>
</evidence>
<keyword evidence="1" id="KW-0472">Membrane</keyword>
<feature type="domain" description="DUF3592" evidence="2">
    <location>
        <begin position="63"/>
        <end position="118"/>
    </location>
</feature>
<dbReference type="EMBL" id="JACOQK010000001">
    <property type="protein sequence ID" value="MBC5787903.1"/>
    <property type="molecule type" value="Genomic_DNA"/>
</dbReference>
<dbReference type="RefSeq" id="WP_186996665.1">
    <property type="nucleotide sequence ID" value="NZ_JACOQK010000001.1"/>
</dbReference>
<accession>A0ABR7IS25</accession>
<keyword evidence="4" id="KW-1185">Reference proteome</keyword>
<feature type="transmembrane region" description="Helical" evidence="1">
    <location>
        <begin position="124"/>
        <end position="146"/>
    </location>
</feature>
<evidence type="ECO:0000256" key="1">
    <source>
        <dbReference type="SAM" id="Phobius"/>
    </source>
</evidence>
<proteinExistence type="predicted"/>
<feature type="transmembrane region" description="Helical" evidence="1">
    <location>
        <begin position="183"/>
        <end position="211"/>
    </location>
</feature>
<reference evidence="3 4" key="1">
    <citation type="submission" date="2020-08" db="EMBL/GenBank/DDBJ databases">
        <title>Genome public.</title>
        <authorList>
            <person name="Liu C."/>
            <person name="Sun Q."/>
        </authorList>
    </citation>
    <scope>NUCLEOTIDE SEQUENCE [LARGE SCALE GENOMIC DNA]</scope>
    <source>
        <strain evidence="3 4">NSJ-27</strain>
    </source>
</reference>
<organism evidence="3 4">
    <name type="scientific">Clostridium facile</name>
    <dbReference type="NCBI Taxonomy" id="2763035"/>
    <lineage>
        <taxon>Bacteria</taxon>
        <taxon>Bacillati</taxon>
        <taxon>Bacillota</taxon>
        <taxon>Clostridia</taxon>
        <taxon>Eubacteriales</taxon>
        <taxon>Clostridiaceae</taxon>
        <taxon>Clostridium</taxon>
    </lineage>
</organism>
<protein>
    <submittedName>
        <fullName evidence="3">DUF3592 domain-containing protein</fullName>
    </submittedName>
</protein>
<dbReference type="Proteomes" id="UP000649151">
    <property type="component" value="Unassembled WGS sequence"/>
</dbReference>